<keyword evidence="5" id="KW-0012">Acyltransferase</keyword>
<dbReference type="InterPro" id="IPR042122">
    <property type="entry name" value="Ser_AcTrfase_N_sf"/>
</dbReference>
<dbReference type="SUPFAM" id="SSF51161">
    <property type="entry name" value="Trimeric LpxA-like enzymes"/>
    <property type="match status" value="1"/>
</dbReference>
<dbReference type="InterPro" id="IPR001451">
    <property type="entry name" value="Hexapep"/>
</dbReference>
<dbReference type="GO" id="GO:0008652">
    <property type="term" value="P:amino acid biosynthetic process"/>
    <property type="evidence" value="ECO:0007669"/>
    <property type="project" value="UniProtKB-KW"/>
</dbReference>
<dbReference type="InterPro" id="IPR045304">
    <property type="entry name" value="LbH_SAT"/>
</dbReference>
<keyword evidence="3" id="KW-0028">Amino-acid biosynthesis</keyword>
<comment type="catalytic activity">
    <reaction evidence="6">
        <text>L-serine + acetyl-CoA = O-acetyl-L-serine + CoA</text>
        <dbReference type="Rhea" id="RHEA:24560"/>
        <dbReference type="ChEBI" id="CHEBI:33384"/>
        <dbReference type="ChEBI" id="CHEBI:57287"/>
        <dbReference type="ChEBI" id="CHEBI:57288"/>
        <dbReference type="ChEBI" id="CHEBI:58340"/>
        <dbReference type="EC" id="2.3.1.30"/>
    </reaction>
</comment>
<evidence type="ECO:0000256" key="3">
    <source>
        <dbReference type="ARBA" id="ARBA00022605"/>
    </source>
</evidence>
<reference evidence="7 8" key="1">
    <citation type="submission" date="2018-09" db="EMBL/GenBank/DDBJ databases">
        <title>The draft genome of Acinetobacter spp. strains.</title>
        <authorList>
            <person name="Qin J."/>
            <person name="Feng Y."/>
            <person name="Zong Z."/>
        </authorList>
    </citation>
    <scope>NUCLEOTIDE SEQUENCE [LARGE SCALE GENOMIC DNA]</scope>
    <source>
        <strain evidence="7 8">WCHAc060115</strain>
    </source>
</reference>
<sequence>MFINVNEVKEIIHNQIQAALWECCHPNFATLVSDHRNYGTLIDVIFEDATAYSNKDPASRACLFSILQGYTSFKATLHYRIANFIYKQIDVEEKHHFSILISNRGKILSGAELHYKSDIGRSFILDHGFGTVIGETSIVGNHCYFLGGVVLGATGIANNPLARRHPKIGNNVEIGAFSRLFGNIEIGNDVFIGPHCVVAEDIPNGCKVIKKSTNQVVKQIL</sequence>
<dbReference type="CDD" id="cd03354">
    <property type="entry name" value="LbH_SAT"/>
    <property type="match status" value="1"/>
</dbReference>
<comment type="similarity">
    <text evidence="1">Belongs to the transferase hexapeptide repeat family.</text>
</comment>
<evidence type="ECO:0000256" key="6">
    <source>
        <dbReference type="ARBA" id="ARBA00049486"/>
    </source>
</evidence>
<dbReference type="PANTHER" id="PTHR42811">
    <property type="entry name" value="SERINE ACETYLTRANSFERASE"/>
    <property type="match status" value="1"/>
</dbReference>
<proteinExistence type="inferred from homology"/>
<accession>A0A3A8EYU2</accession>
<dbReference type="InterPro" id="IPR011004">
    <property type="entry name" value="Trimer_LpxA-like_sf"/>
</dbReference>
<keyword evidence="4 7" id="KW-0808">Transferase</keyword>
<dbReference type="EMBL" id="RAXT01000053">
    <property type="protein sequence ID" value="RKG35920.1"/>
    <property type="molecule type" value="Genomic_DNA"/>
</dbReference>
<evidence type="ECO:0000256" key="1">
    <source>
        <dbReference type="ARBA" id="ARBA00007274"/>
    </source>
</evidence>
<organism evidence="7 8">
    <name type="scientific">Acinetobacter rongchengensis</name>
    <dbReference type="NCBI Taxonomy" id="2419601"/>
    <lineage>
        <taxon>Bacteria</taxon>
        <taxon>Pseudomonadati</taxon>
        <taxon>Pseudomonadota</taxon>
        <taxon>Gammaproteobacteria</taxon>
        <taxon>Moraxellales</taxon>
        <taxon>Moraxellaceae</taxon>
        <taxon>Acinetobacter</taxon>
    </lineage>
</organism>
<evidence type="ECO:0000313" key="7">
    <source>
        <dbReference type="EMBL" id="RKG35920.1"/>
    </source>
</evidence>
<name>A0A3A8EYU2_9GAMM</name>
<dbReference type="Gene3D" id="1.10.3130.10">
    <property type="entry name" value="serine acetyltransferase, domain 1"/>
    <property type="match status" value="1"/>
</dbReference>
<comment type="caution">
    <text evidence="7">The sequence shown here is derived from an EMBL/GenBank/DDBJ whole genome shotgun (WGS) entry which is preliminary data.</text>
</comment>
<dbReference type="RefSeq" id="WP_120385086.1">
    <property type="nucleotide sequence ID" value="NZ_RAXT01000053.1"/>
</dbReference>
<protein>
    <recommendedName>
        <fullName evidence="2">serine O-acetyltransferase</fullName>
        <ecNumber evidence="2">2.3.1.30</ecNumber>
    </recommendedName>
</protein>
<dbReference type="Gene3D" id="2.160.10.10">
    <property type="entry name" value="Hexapeptide repeat proteins"/>
    <property type="match status" value="1"/>
</dbReference>
<evidence type="ECO:0000256" key="5">
    <source>
        <dbReference type="ARBA" id="ARBA00023315"/>
    </source>
</evidence>
<dbReference type="Pfam" id="PF00132">
    <property type="entry name" value="Hexapep"/>
    <property type="match status" value="1"/>
</dbReference>
<dbReference type="GO" id="GO:0009001">
    <property type="term" value="F:serine O-acetyltransferase activity"/>
    <property type="evidence" value="ECO:0007669"/>
    <property type="project" value="UniProtKB-EC"/>
</dbReference>
<keyword evidence="8" id="KW-1185">Reference proteome</keyword>
<dbReference type="Proteomes" id="UP000280405">
    <property type="component" value="Unassembled WGS sequence"/>
</dbReference>
<gene>
    <name evidence="7" type="ORF">D7V20_15995</name>
</gene>
<dbReference type="OrthoDB" id="9801456at2"/>
<evidence type="ECO:0000313" key="8">
    <source>
        <dbReference type="Proteomes" id="UP000280405"/>
    </source>
</evidence>
<evidence type="ECO:0000256" key="4">
    <source>
        <dbReference type="ARBA" id="ARBA00022679"/>
    </source>
</evidence>
<dbReference type="EC" id="2.3.1.30" evidence="2"/>
<evidence type="ECO:0000256" key="2">
    <source>
        <dbReference type="ARBA" id="ARBA00013266"/>
    </source>
</evidence>
<dbReference type="AlphaFoldDB" id="A0A3A8EYU2"/>